<sequence>MRPDSFMTPLCNRTRTSALSPETLSRRPPTSLRAMWGRPFFLVSSERSPAPQSVTVWCLVFYAPVLRVSPTYSQIFVSNLRFTLQRLCVSTRMIMGSSSVITFTVSAISKMQTPCTPTGRTLWFDIDTAAGIAAVSCFGDLSGTDLSTVDPVAARLYSNVVGEQHRDKMRFHNRCLNLYTIFCKRFMPKPLCFRLEASVAEAVRTAMAANLPSGPEQSDPDHATGSGSTRGSTTDSGEPGVSVGAGSATRMQMMEATDGAPEDSEDTQGLFASTSNDSNATVVAPDPYATIWPGIAAAGTPLDDTADGKAAAKAGIERAFPSLYQNNYPVEFLRDYHHNLVSTGIILLHLGAALNAANTASSTAVRFEV</sequence>
<gene>
    <name evidence="2" type="ORF">B0H17DRAFT_483848</name>
</gene>
<reference evidence="2" key="1">
    <citation type="submission" date="2023-03" db="EMBL/GenBank/DDBJ databases">
        <title>Massive genome expansion in bonnet fungi (Mycena s.s.) driven by repeated elements and novel gene families across ecological guilds.</title>
        <authorList>
            <consortium name="Lawrence Berkeley National Laboratory"/>
            <person name="Harder C.B."/>
            <person name="Miyauchi S."/>
            <person name="Viragh M."/>
            <person name="Kuo A."/>
            <person name="Thoen E."/>
            <person name="Andreopoulos B."/>
            <person name="Lu D."/>
            <person name="Skrede I."/>
            <person name="Drula E."/>
            <person name="Henrissat B."/>
            <person name="Morin E."/>
            <person name="Kohler A."/>
            <person name="Barry K."/>
            <person name="LaButti K."/>
            <person name="Morin E."/>
            <person name="Salamov A."/>
            <person name="Lipzen A."/>
            <person name="Mereny Z."/>
            <person name="Hegedus B."/>
            <person name="Baldrian P."/>
            <person name="Stursova M."/>
            <person name="Weitz H."/>
            <person name="Taylor A."/>
            <person name="Grigoriev I.V."/>
            <person name="Nagy L.G."/>
            <person name="Martin F."/>
            <person name="Kauserud H."/>
        </authorList>
    </citation>
    <scope>NUCLEOTIDE SEQUENCE</scope>
    <source>
        <strain evidence="2">CBHHK067</strain>
    </source>
</reference>
<evidence type="ECO:0000313" key="2">
    <source>
        <dbReference type="EMBL" id="KAJ7638120.1"/>
    </source>
</evidence>
<comment type="caution">
    <text evidence="2">The sequence shown here is derived from an EMBL/GenBank/DDBJ whole genome shotgun (WGS) entry which is preliminary data.</text>
</comment>
<protein>
    <submittedName>
        <fullName evidence="2">Uncharacterized protein</fullName>
    </submittedName>
</protein>
<evidence type="ECO:0000256" key="1">
    <source>
        <dbReference type="SAM" id="MobiDB-lite"/>
    </source>
</evidence>
<name>A0AAD7C364_MYCRO</name>
<accession>A0AAD7C364</accession>
<dbReference type="AlphaFoldDB" id="A0AAD7C364"/>
<dbReference type="EMBL" id="JARKIE010000442">
    <property type="protein sequence ID" value="KAJ7638120.1"/>
    <property type="molecule type" value="Genomic_DNA"/>
</dbReference>
<keyword evidence="3" id="KW-1185">Reference proteome</keyword>
<organism evidence="2 3">
    <name type="scientific">Mycena rosella</name>
    <name type="common">Pink bonnet</name>
    <name type="synonym">Agaricus rosellus</name>
    <dbReference type="NCBI Taxonomy" id="1033263"/>
    <lineage>
        <taxon>Eukaryota</taxon>
        <taxon>Fungi</taxon>
        <taxon>Dikarya</taxon>
        <taxon>Basidiomycota</taxon>
        <taxon>Agaricomycotina</taxon>
        <taxon>Agaricomycetes</taxon>
        <taxon>Agaricomycetidae</taxon>
        <taxon>Agaricales</taxon>
        <taxon>Marasmiineae</taxon>
        <taxon>Mycenaceae</taxon>
        <taxon>Mycena</taxon>
    </lineage>
</organism>
<dbReference type="Proteomes" id="UP001221757">
    <property type="component" value="Unassembled WGS sequence"/>
</dbReference>
<proteinExistence type="predicted"/>
<evidence type="ECO:0000313" key="3">
    <source>
        <dbReference type="Proteomes" id="UP001221757"/>
    </source>
</evidence>
<feature type="compositionally biased region" description="Low complexity" evidence="1">
    <location>
        <begin position="224"/>
        <end position="237"/>
    </location>
</feature>
<feature type="region of interest" description="Disordered" evidence="1">
    <location>
        <begin position="210"/>
        <end position="278"/>
    </location>
</feature>